<protein>
    <submittedName>
        <fullName evidence="5">Preferentially expressed antigen in melanoma-like protein 7</fullName>
    </submittedName>
</protein>
<dbReference type="SUPFAM" id="SSF52047">
    <property type="entry name" value="RNI-like"/>
    <property type="match status" value="1"/>
</dbReference>
<evidence type="ECO:0000256" key="3">
    <source>
        <dbReference type="ARBA" id="ARBA00022737"/>
    </source>
</evidence>
<dbReference type="RefSeq" id="XP_021012686.1">
    <property type="nucleotide sequence ID" value="XM_021157027.1"/>
</dbReference>
<dbReference type="Gene3D" id="3.80.10.10">
    <property type="entry name" value="Ribonuclease Inhibitor"/>
    <property type="match status" value="1"/>
</dbReference>
<evidence type="ECO:0000313" key="5">
    <source>
        <dbReference type="RefSeq" id="XP_021012686.1"/>
    </source>
</evidence>
<dbReference type="GO" id="GO:0008284">
    <property type="term" value="P:positive regulation of cell population proliferation"/>
    <property type="evidence" value="ECO:0007669"/>
    <property type="project" value="InterPro"/>
</dbReference>
<evidence type="ECO:0000313" key="4">
    <source>
        <dbReference type="Proteomes" id="UP000515126"/>
    </source>
</evidence>
<dbReference type="KEGG" id="mcal:110290476"/>
<comment type="similarity">
    <text evidence="1">Belongs to the PRAME family.</text>
</comment>
<dbReference type="PIRSF" id="PIRSF038286">
    <property type="entry name" value="PRAME"/>
    <property type="match status" value="1"/>
</dbReference>
<name>A0A6P5PC27_MUSCR</name>
<dbReference type="Proteomes" id="UP000515126">
    <property type="component" value="Chromosome 2"/>
</dbReference>
<dbReference type="GO" id="GO:0035019">
    <property type="term" value="P:somatic stem cell population maintenance"/>
    <property type="evidence" value="ECO:0007669"/>
    <property type="project" value="Ensembl"/>
</dbReference>
<accession>A0A6P5PC27</accession>
<dbReference type="InterPro" id="IPR050694">
    <property type="entry name" value="LRRC14/PRAME"/>
</dbReference>
<dbReference type="GO" id="GO:0070372">
    <property type="term" value="P:regulation of ERK1 and ERK2 cascade"/>
    <property type="evidence" value="ECO:0007669"/>
    <property type="project" value="Ensembl"/>
</dbReference>
<dbReference type="GO" id="GO:0045596">
    <property type="term" value="P:negative regulation of cell differentiation"/>
    <property type="evidence" value="ECO:0007669"/>
    <property type="project" value="InterPro"/>
</dbReference>
<dbReference type="GO" id="GO:0043066">
    <property type="term" value="P:negative regulation of apoptotic process"/>
    <property type="evidence" value="ECO:0007669"/>
    <property type="project" value="InterPro"/>
</dbReference>
<dbReference type="PANTHER" id="PTHR14224:SF17">
    <property type="entry name" value="PRAME LIKE 14-RELATED"/>
    <property type="match status" value="1"/>
</dbReference>
<keyword evidence="4" id="KW-1185">Reference proteome</keyword>
<keyword evidence="3" id="KW-0677">Repeat</keyword>
<dbReference type="FunFam" id="3.80.10.10:FF:000079">
    <property type="entry name" value="PRAME family member 18"/>
    <property type="match status" value="1"/>
</dbReference>
<dbReference type="InterPro" id="IPR032675">
    <property type="entry name" value="LRR_dom_sf"/>
</dbReference>
<dbReference type="GO" id="GO:0045892">
    <property type="term" value="P:negative regulation of DNA-templated transcription"/>
    <property type="evidence" value="ECO:0007669"/>
    <property type="project" value="InterPro"/>
</dbReference>
<reference evidence="5" key="1">
    <citation type="submission" date="2025-08" db="UniProtKB">
        <authorList>
            <consortium name="RefSeq"/>
        </authorList>
    </citation>
    <scope>IDENTIFICATION</scope>
</reference>
<gene>
    <name evidence="5" type="primary">LOC110290476</name>
</gene>
<dbReference type="GeneID" id="110290476"/>
<proteinExistence type="inferred from homology"/>
<evidence type="ECO:0000256" key="1">
    <source>
        <dbReference type="ARBA" id="ARBA00009608"/>
    </source>
</evidence>
<evidence type="ECO:0000256" key="2">
    <source>
        <dbReference type="ARBA" id="ARBA00022614"/>
    </source>
</evidence>
<organism evidence="4 5">
    <name type="scientific">Mus caroli</name>
    <name type="common">Ryukyu mouse</name>
    <name type="synonym">Ricefield mouse</name>
    <dbReference type="NCBI Taxonomy" id="10089"/>
    <lineage>
        <taxon>Eukaryota</taxon>
        <taxon>Metazoa</taxon>
        <taxon>Chordata</taxon>
        <taxon>Craniata</taxon>
        <taxon>Vertebrata</taxon>
        <taxon>Euteleostomi</taxon>
        <taxon>Mammalia</taxon>
        <taxon>Eutheria</taxon>
        <taxon>Euarchontoglires</taxon>
        <taxon>Glires</taxon>
        <taxon>Rodentia</taxon>
        <taxon>Myomorpha</taxon>
        <taxon>Muroidea</taxon>
        <taxon>Muridae</taxon>
        <taxon>Murinae</taxon>
        <taxon>Mus</taxon>
        <taxon>Mus</taxon>
    </lineage>
</organism>
<dbReference type="GO" id="GO:0005737">
    <property type="term" value="C:cytoplasm"/>
    <property type="evidence" value="ECO:0007669"/>
    <property type="project" value="TreeGrafter"/>
</dbReference>
<keyword evidence="2" id="KW-0433">Leucine-rich repeat</keyword>
<dbReference type="AlphaFoldDB" id="A0A6P5PC27"/>
<dbReference type="GO" id="GO:0001825">
    <property type="term" value="P:blastocyst formation"/>
    <property type="evidence" value="ECO:0007669"/>
    <property type="project" value="Ensembl"/>
</dbReference>
<dbReference type="InterPro" id="IPR026271">
    <property type="entry name" value="PRAME"/>
</dbReference>
<sequence length="479" mass="55972">MIRAPPTLQDQAFRSLVRNEVLTISNAECLIREFFPPLFKEASTQKNAKTIKILVEYWPYPCLHVGFLIDKPNFQIFQAILDGVDTWLKRKYRPRMCRLKKVDFRDAQHHASLDIQDGREGRDYLVGTMPKKQIVEAHSRTRKERLKLFHDLSFMSSLHEDKHQTLLLDWAKERMSFLHLCCEKLEIGAVEVSKVSNVLKFLQPEFIKELELNTVGNLSKLAKFVPFIRKMRNLRKLMLVRTFGTRTFTQEEKQNISKIISLFCKLSCLQQLTIDDVYFLTDQMKELLRCLEAPLVSLKITLCQLSQSDLKSFAQRWNYSQLRHLCLRGVTLTNLDVKPLRDFLKHVAANLQTLDLEDCRMDNSHFRTLLPALIKCTQLTSINLYDNDISENVLENFLHRTTNLSQLTTEMYPAPSEVYNESKYVIVEIFIQLCAELMNKLMEVRQANSVCFGSYSCYECDDRYLYEDDGDVTLCLCQE</sequence>
<dbReference type="PANTHER" id="PTHR14224">
    <property type="entry name" value="SIMILAR TO PREFERENTIALLY EXPRESSED ANTIGEN IN MELANOMA-LIKE 3"/>
    <property type="match status" value="1"/>
</dbReference>